<gene>
    <name evidence="8" type="ORF">Trco_003031</name>
</gene>
<evidence type="ECO:0000259" key="7">
    <source>
        <dbReference type="Pfam" id="PF01284"/>
    </source>
</evidence>
<evidence type="ECO:0000256" key="1">
    <source>
        <dbReference type="ARBA" id="ARBA00004141"/>
    </source>
</evidence>
<organism evidence="8 9">
    <name type="scientific">Trichoderma cornu-damae</name>
    <dbReference type="NCBI Taxonomy" id="654480"/>
    <lineage>
        <taxon>Eukaryota</taxon>
        <taxon>Fungi</taxon>
        <taxon>Dikarya</taxon>
        <taxon>Ascomycota</taxon>
        <taxon>Pezizomycotina</taxon>
        <taxon>Sordariomycetes</taxon>
        <taxon>Hypocreomycetidae</taxon>
        <taxon>Hypocreales</taxon>
        <taxon>Hypocreaceae</taxon>
        <taxon>Trichoderma</taxon>
    </lineage>
</organism>
<evidence type="ECO:0000256" key="4">
    <source>
        <dbReference type="ARBA" id="ARBA00023136"/>
    </source>
</evidence>
<evidence type="ECO:0000256" key="2">
    <source>
        <dbReference type="ARBA" id="ARBA00022692"/>
    </source>
</evidence>
<keyword evidence="9" id="KW-1185">Reference proteome</keyword>
<evidence type="ECO:0000313" key="8">
    <source>
        <dbReference type="EMBL" id="KAH6609685.1"/>
    </source>
</evidence>
<dbReference type="Proteomes" id="UP000827724">
    <property type="component" value="Unassembled WGS sequence"/>
</dbReference>
<dbReference type="GO" id="GO:0072659">
    <property type="term" value="P:protein localization to plasma membrane"/>
    <property type="evidence" value="ECO:0007669"/>
    <property type="project" value="TreeGrafter"/>
</dbReference>
<feature type="transmembrane region" description="Helical" evidence="6">
    <location>
        <begin position="69"/>
        <end position="91"/>
    </location>
</feature>
<reference evidence="8" key="1">
    <citation type="submission" date="2021-08" db="EMBL/GenBank/DDBJ databases">
        <title>Chromosome-Level Trichoderma cornu-damae using Hi-C Data.</title>
        <authorList>
            <person name="Kim C.S."/>
        </authorList>
    </citation>
    <scope>NUCLEOTIDE SEQUENCE</scope>
    <source>
        <strain evidence="8">KA19-0412C</strain>
    </source>
</reference>
<comment type="caution">
    <text evidence="8">The sequence shown here is derived from an EMBL/GenBank/DDBJ whole genome shotgun (WGS) entry which is preliminary data.</text>
</comment>
<evidence type="ECO:0000256" key="3">
    <source>
        <dbReference type="ARBA" id="ARBA00022989"/>
    </source>
</evidence>
<feature type="transmembrane region" description="Helical" evidence="6">
    <location>
        <begin position="41"/>
        <end position="62"/>
    </location>
</feature>
<evidence type="ECO:0000256" key="6">
    <source>
        <dbReference type="SAM" id="Phobius"/>
    </source>
</evidence>
<feature type="transmembrane region" description="Helical" evidence="6">
    <location>
        <begin position="130"/>
        <end position="147"/>
    </location>
</feature>
<dbReference type="Pfam" id="PF01284">
    <property type="entry name" value="MARVEL"/>
    <property type="match status" value="1"/>
</dbReference>
<comment type="subcellular location">
    <subcellularLocation>
        <location evidence="1">Membrane</location>
        <topology evidence="1">Multi-pass membrane protein</topology>
    </subcellularLocation>
</comment>
<dbReference type="PANTHER" id="PTHR28165">
    <property type="entry name" value="NON-CLASSICAL EXPORT PROTEIN 2-RELATED"/>
    <property type="match status" value="1"/>
</dbReference>
<evidence type="ECO:0000313" key="9">
    <source>
        <dbReference type="Proteomes" id="UP000827724"/>
    </source>
</evidence>
<keyword evidence="3 6" id="KW-1133">Transmembrane helix</keyword>
<dbReference type="AlphaFoldDB" id="A0A9P8QQJ0"/>
<dbReference type="PANTHER" id="PTHR28165:SF1">
    <property type="entry name" value="NON-CLASSICAL EXPORT PROTEIN 2-RELATED"/>
    <property type="match status" value="1"/>
</dbReference>
<name>A0A9P8QQJ0_9HYPO</name>
<dbReference type="GO" id="GO:0005886">
    <property type="term" value="C:plasma membrane"/>
    <property type="evidence" value="ECO:0007669"/>
    <property type="project" value="TreeGrafter"/>
</dbReference>
<sequence length="179" mass="19496">MSNLFKVILRGIALVWTLLITALIGNVIASNVNGHMVSVNFTIFVAALAWVALLYGLLTIFVESLLLPVALLLLDGLATLFTFICAIVLAAELRAPNCGNIPHANLPGDWIGFGSHNDEKRCREIQASTAFMWFLWATFSLILFITFRETRSAGFGGSSRFSRSSRSSRPAMSQVSSAV</sequence>
<dbReference type="InterPro" id="IPR008253">
    <property type="entry name" value="Marvel"/>
</dbReference>
<feature type="domain" description="MARVEL" evidence="7">
    <location>
        <begin position="6"/>
        <end position="144"/>
    </location>
</feature>
<keyword evidence="2 6" id="KW-0812">Transmembrane</keyword>
<dbReference type="InterPro" id="IPR052649">
    <property type="entry name" value="NCE102-like"/>
</dbReference>
<evidence type="ECO:0000256" key="5">
    <source>
        <dbReference type="SAM" id="MobiDB-lite"/>
    </source>
</evidence>
<feature type="compositionally biased region" description="Low complexity" evidence="5">
    <location>
        <begin position="158"/>
        <end position="179"/>
    </location>
</feature>
<feature type="transmembrane region" description="Helical" evidence="6">
    <location>
        <begin position="7"/>
        <end position="29"/>
    </location>
</feature>
<protein>
    <submittedName>
        <fullName evidence="8">Component</fullName>
    </submittedName>
</protein>
<keyword evidence="4 6" id="KW-0472">Membrane</keyword>
<proteinExistence type="predicted"/>
<dbReference type="OrthoDB" id="5423111at2759"/>
<accession>A0A9P8QQJ0</accession>
<dbReference type="GO" id="GO:0032126">
    <property type="term" value="C:eisosome"/>
    <property type="evidence" value="ECO:0007669"/>
    <property type="project" value="TreeGrafter"/>
</dbReference>
<dbReference type="EMBL" id="JAIWOZ010000002">
    <property type="protein sequence ID" value="KAH6609685.1"/>
    <property type="molecule type" value="Genomic_DNA"/>
</dbReference>
<feature type="region of interest" description="Disordered" evidence="5">
    <location>
        <begin position="154"/>
        <end position="179"/>
    </location>
</feature>
<dbReference type="GO" id="GO:0070941">
    <property type="term" value="P:eisosome assembly"/>
    <property type="evidence" value="ECO:0007669"/>
    <property type="project" value="TreeGrafter"/>
</dbReference>